<dbReference type="OrthoDB" id="158067at2"/>
<dbReference type="Pfam" id="PF06048">
    <property type="entry name" value="DUF927"/>
    <property type="match status" value="1"/>
</dbReference>
<protein>
    <submittedName>
        <fullName evidence="3">DUF927 domain-containing protein</fullName>
    </submittedName>
</protein>
<dbReference type="InterPro" id="IPR009270">
    <property type="entry name" value="DUF927"/>
</dbReference>
<evidence type="ECO:0000259" key="2">
    <source>
        <dbReference type="Pfam" id="PF06048"/>
    </source>
</evidence>
<keyword evidence="4" id="KW-1185">Reference proteome</keyword>
<gene>
    <name evidence="3" type="ORF">DXX99_09245</name>
</gene>
<organism evidence="3 4">
    <name type="scientific">Ammonifex thiophilus</name>
    <dbReference type="NCBI Taxonomy" id="444093"/>
    <lineage>
        <taxon>Bacteria</taxon>
        <taxon>Bacillati</taxon>
        <taxon>Bacillota</taxon>
        <taxon>Clostridia</taxon>
        <taxon>Thermoanaerobacterales</taxon>
        <taxon>Thermoanaerobacteraceae</taxon>
        <taxon>Ammonifex</taxon>
    </lineage>
</organism>
<evidence type="ECO:0000313" key="4">
    <source>
        <dbReference type="Proteomes" id="UP000256329"/>
    </source>
</evidence>
<proteinExistence type="predicted"/>
<feature type="domain" description="DUF927" evidence="2">
    <location>
        <begin position="474"/>
        <end position="800"/>
    </location>
</feature>
<dbReference type="RefSeq" id="WP_115793200.1">
    <property type="nucleotide sequence ID" value="NZ_QSLN01000018.1"/>
</dbReference>
<accession>A0A3D8P1J2</accession>
<dbReference type="Proteomes" id="UP000256329">
    <property type="component" value="Unassembled WGS sequence"/>
</dbReference>
<reference evidence="3 4" key="1">
    <citation type="submission" date="2018-08" db="EMBL/GenBank/DDBJ databases">
        <title>Form III RuBisCO-mediated autotrophy in Thermodesulfobium bacteria.</title>
        <authorList>
            <person name="Toshchakov S.V."/>
            <person name="Kublanov I.V."/>
            <person name="Frolov E."/>
            <person name="Bonch-Osmolovskaya E.A."/>
            <person name="Tourova T.P."/>
            <person name="Chernych N.A."/>
            <person name="Lebedinsky A.V."/>
        </authorList>
    </citation>
    <scope>NUCLEOTIDE SEQUENCE [LARGE SCALE GENOMIC DNA]</scope>
    <source>
        <strain evidence="3 4">SR</strain>
    </source>
</reference>
<dbReference type="AlphaFoldDB" id="A0A3D8P1J2"/>
<evidence type="ECO:0000256" key="1">
    <source>
        <dbReference type="SAM" id="MobiDB-lite"/>
    </source>
</evidence>
<dbReference type="EMBL" id="QSLN01000018">
    <property type="protein sequence ID" value="RDV81691.1"/>
    <property type="molecule type" value="Genomic_DNA"/>
</dbReference>
<evidence type="ECO:0000313" key="3">
    <source>
        <dbReference type="EMBL" id="RDV81691.1"/>
    </source>
</evidence>
<comment type="caution">
    <text evidence="3">The sequence shown here is derived from an EMBL/GenBank/DDBJ whole genome shotgun (WGS) entry which is preliminary data.</text>
</comment>
<sequence length="1102" mass="121343">MELRPTDFFALLYPTTTTPDNAWLTLWTRQDKLTRSFPATPEGFQQAEEEALRLDGEGKDVYFGVGLRKEKLPPEKRGAAGDVVALPGLWVDADCQEGIHKAGNLPAKGEALQTLLDLPVPPTVVVDSGGGLHAYWLFREPWAFGGEDDRREAASLSARFQQALQALWREQNWELDNTSDLARILRVPGTRNWKDPGNPREVKVVHLDPGRRYALEELARWAGEVLRREGKGIRAALERANAAAAAPGTDADVEAVVGAVKPWWSEGDRHNRALALAGFLAKRGVPQETVEAIIARLVEETGDSEVKDRLRAVADTYAKLAAGERVTGLSALPQELAEKLDSLVRRPDPVQAILADLGDPPEWPRLFEQSVLRRLAGLREEDFQRFLAEVKARGGAKVVSPGDLKKAVKQARAKVKAERRGLEVLEGGGDPLAGPRTIAEAFPPAKDVLPEGFPFPALEDGYYDIRRDRVVRVELKRKGEEEEEEEEAITDTVVLLTRRITPVEADSGIEKFRVAWWERDRWRFGDVPARYLFDRKRVAELVDLGIPVSSGNVDKLIDWLHRLRCMAVLGHQGAPELPTVHAVNRCGWHELNGEKFFVLGREILRPGGASLPADAGDREEIEADSPRTDTDVRWAEDLSALERQILSGFRCSGDPEEQKKFLLDTAIRYPQVAFGVGCAAGAPLLRFAREAGLLDVNGFTVLMVPRAGGRSRHQGKSTWNMVVASLYGSPARCRNYDATQVAQEIVLGTCCDLTVHREDLQLVGTRGKKDREAELLRLVHQVAKGEGRDRGARSGGGRKTREFFTVLFATAELDVTTWLPTESGAHDRILKLPPLLPEESDENRAESERLQQVAAEHHGHAGREYLAWLVEKVRREGDGFIREGINDALGLLRRNLPGDARRASAGRLASRAAVGLCGLTLLLEAWQVGDETAFAAIKSFLRGWEMAVDAVPAETVADRALEAVQAFVAANRELIQGLRGPDAKNPPPKWIGTLTEVVDDSGQKVRVVALTEPAFAEAVSREPFDLDPHHALQALAAKGYTVTRKEKMTDGKEKVRTKLPVRIAGTVARCICIPFHVFTTGEADGSEGGASPSNPDVDEIPF</sequence>
<feature type="region of interest" description="Disordered" evidence="1">
    <location>
        <begin position="1082"/>
        <end position="1102"/>
    </location>
</feature>
<name>A0A3D8P1J2_9THEO</name>